<dbReference type="GO" id="GO:0008999">
    <property type="term" value="F:protein-N-terminal-alanine acetyltransferase activity"/>
    <property type="evidence" value="ECO:0007669"/>
    <property type="project" value="TreeGrafter"/>
</dbReference>
<dbReference type="InterPro" id="IPR000182">
    <property type="entry name" value="GNAT_dom"/>
</dbReference>
<dbReference type="PROSITE" id="PS51186">
    <property type="entry name" value="GNAT"/>
    <property type="match status" value="1"/>
</dbReference>
<evidence type="ECO:0000313" key="2">
    <source>
        <dbReference type="EMBL" id="NHN57198.1"/>
    </source>
</evidence>
<dbReference type="GO" id="GO:1990189">
    <property type="term" value="F:protein N-terminal-serine acetyltransferase activity"/>
    <property type="evidence" value="ECO:0007669"/>
    <property type="project" value="TreeGrafter"/>
</dbReference>
<dbReference type="SUPFAM" id="SSF55729">
    <property type="entry name" value="Acyl-CoA N-acyltransferases (Nat)"/>
    <property type="match status" value="1"/>
</dbReference>
<dbReference type="PANTHER" id="PTHR43441">
    <property type="entry name" value="RIBOSOMAL-PROTEIN-SERINE ACETYLTRANSFERASE"/>
    <property type="match status" value="1"/>
</dbReference>
<dbReference type="InterPro" id="IPR051908">
    <property type="entry name" value="Ribosomal_N-acetyltransferase"/>
</dbReference>
<dbReference type="Gene3D" id="3.40.630.30">
    <property type="match status" value="1"/>
</dbReference>
<feature type="domain" description="N-acetyltransferase" evidence="1">
    <location>
        <begin position="16"/>
        <end position="176"/>
    </location>
</feature>
<dbReference type="Pfam" id="PF13302">
    <property type="entry name" value="Acetyltransf_3"/>
    <property type="match status" value="1"/>
</dbReference>
<dbReference type="AlphaFoldDB" id="A0A967EHV6"/>
<dbReference type="Proteomes" id="UP000744769">
    <property type="component" value="Unassembled WGS sequence"/>
</dbReference>
<dbReference type="EMBL" id="JAAOIV010000013">
    <property type="protein sequence ID" value="NHN57198.1"/>
    <property type="molecule type" value="Genomic_DNA"/>
</dbReference>
<gene>
    <name evidence="2" type="ORF">G9U51_15610</name>
</gene>
<reference evidence="2" key="1">
    <citation type="submission" date="2020-03" db="EMBL/GenBank/DDBJ databases">
        <title>Draft sequencing of Calidifontibacter sp. DB0510.</title>
        <authorList>
            <person name="Kim D.-U."/>
        </authorList>
    </citation>
    <scope>NUCLEOTIDE SEQUENCE</scope>
    <source>
        <strain evidence="2">DB0510</strain>
    </source>
</reference>
<dbReference type="InterPro" id="IPR016181">
    <property type="entry name" value="Acyl_CoA_acyltransferase"/>
</dbReference>
<keyword evidence="3" id="KW-1185">Reference proteome</keyword>
<evidence type="ECO:0000313" key="3">
    <source>
        <dbReference type="Proteomes" id="UP000744769"/>
    </source>
</evidence>
<dbReference type="PANTHER" id="PTHR43441:SF10">
    <property type="entry name" value="ACETYLTRANSFERASE"/>
    <property type="match status" value="1"/>
</dbReference>
<name>A0A967EHV6_9MICO</name>
<protein>
    <submittedName>
        <fullName evidence="2">GNAT family N-acetyltransferase</fullName>
    </submittedName>
</protein>
<dbReference type="RefSeq" id="WP_166198243.1">
    <property type="nucleotide sequence ID" value="NZ_JAAOIV010000013.1"/>
</dbReference>
<comment type="caution">
    <text evidence="2">The sequence shown here is derived from an EMBL/GenBank/DDBJ whole genome shotgun (WGS) entry which is preliminary data.</text>
</comment>
<organism evidence="2 3">
    <name type="scientific">Metallococcus carri</name>
    <dbReference type="NCBI Taxonomy" id="1656884"/>
    <lineage>
        <taxon>Bacteria</taxon>
        <taxon>Bacillati</taxon>
        <taxon>Actinomycetota</taxon>
        <taxon>Actinomycetes</taxon>
        <taxon>Micrococcales</taxon>
        <taxon>Dermacoccaceae</taxon>
        <taxon>Metallococcus</taxon>
    </lineage>
</organism>
<evidence type="ECO:0000259" key="1">
    <source>
        <dbReference type="PROSITE" id="PS51186"/>
    </source>
</evidence>
<proteinExistence type="predicted"/>
<dbReference type="GO" id="GO:0005737">
    <property type="term" value="C:cytoplasm"/>
    <property type="evidence" value="ECO:0007669"/>
    <property type="project" value="TreeGrafter"/>
</dbReference>
<accession>A0A967EHV6</accession>
<sequence>MPRARFDDVPLHAADLRLRPVTEDDIDPIFRACQDAETLRWLPLPQPYTEQVAATFVREIAPAQQEAGTGLLRVIDHGGFAGLVDLKATNWRSQVSEIGYWVAPWARGRGLAGRSAALLADWGLRTQDLQRVEIRAATGNLASQKAAVAAGFTREGVARSAGIVHGGRVDLVIFGRIRADLT</sequence>